<accession>A0ABW3G958</accession>
<evidence type="ECO:0000313" key="2">
    <source>
        <dbReference type="Proteomes" id="UP001597068"/>
    </source>
</evidence>
<evidence type="ECO:0000313" key="1">
    <source>
        <dbReference type="EMBL" id="MFD0926703.1"/>
    </source>
</evidence>
<dbReference type="EMBL" id="JBHTIL010000001">
    <property type="protein sequence ID" value="MFD0926703.1"/>
    <property type="molecule type" value="Genomic_DNA"/>
</dbReference>
<dbReference type="Proteomes" id="UP001597068">
    <property type="component" value="Unassembled WGS sequence"/>
</dbReference>
<gene>
    <name evidence="1" type="ORF">ACFQ04_13250</name>
</gene>
<organism evidence="1 2">
    <name type="scientific">Williamsia deligens</name>
    <dbReference type="NCBI Taxonomy" id="321325"/>
    <lineage>
        <taxon>Bacteria</taxon>
        <taxon>Bacillati</taxon>
        <taxon>Actinomycetota</taxon>
        <taxon>Actinomycetes</taxon>
        <taxon>Mycobacteriales</taxon>
        <taxon>Nocardiaceae</taxon>
        <taxon>Williamsia</taxon>
    </lineage>
</organism>
<protein>
    <submittedName>
        <fullName evidence="1">Uncharacterized protein</fullName>
    </submittedName>
</protein>
<reference evidence="2" key="1">
    <citation type="journal article" date="2019" name="Int. J. Syst. Evol. Microbiol.">
        <title>The Global Catalogue of Microorganisms (GCM) 10K type strain sequencing project: providing services to taxonomists for standard genome sequencing and annotation.</title>
        <authorList>
            <consortium name="The Broad Institute Genomics Platform"/>
            <consortium name="The Broad Institute Genome Sequencing Center for Infectious Disease"/>
            <person name="Wu L."/>
            <person name="Ma J."/>
        </authorList>
    </citation>
    <scope>NUCLEOTIDE SEQUENCE [LARGE SCALE GENOMIC DNA]</scope>
    <source>
        <strain evidence="2">CCUG 50873</strain>
    </source>
</reference>
<name>A0ABW3G958_9NOCA</name>
<dbReference type="RefSeq" id="WP_253645441.1">
    <property type="nucleotide sequence ID" value="NZ_BAAAMO010000002.1"/>
</dbReference>
<comment type="caution">
    <text evidence="1">The sequence shown here is derived from an EMBL/GenBank/DDBJ whole genome shotgun (WGS) entry which is preliminary data.</text>
</comment>
<sequence length="51" mass="5671">MHDETPWRLFTADIIAELPISQDDNTPIADIARTLVARDHPGPDTANRTDS</sequence>
<proteinExistence type="predicted"/>
<keyword evidence="2" id="KW-1185">Reference proteome</keyword>